<dbReference type="Proteomes" id="UP001165679">
    <property type="component" value="Unassembled WGS sequence"/>
</dbReference>
<reference evidence="1" key="2">
    <citation type="submission" date="2022-10" db="EMBL/GenBank/DDBJ databases">
        <authorList>
            <person name="Trinh H.N."/>
        </authorList>
    </citation>
    <scope>NUCLEOTIDE SEQUENCE</scope>
    <source>
        <strain evidence="1">RN2-1</strain>
    </source>
</reference>
<evidence type="ECO:0000313" key="1">
    <source>
        <dbReference type="EMBL" id="MCW3473101.1"/>
    </source>
</evidence>
<name>A0AA42CE65_9PROT</name>
<keyword evidence="2" id="KW-1185">Reference proteome</keyword>
<evidence type="ECO:0000313" key="2">
    <source>
        <dbReference type="Proteomes" id="UP001165679"/>
    </source>
</evidence>
<reference evidence="1" key="1">
    <citation type="submission" date="2022-09" db="EMBL/GenBank/DDBJ databases">
        <title>Rhodovastum sp. nov. RN2-1 isolated from soil in Seongnam, South Korea.</title>
        <authorList>
            <person name="Le N.T."/>
        </authorList>
    </citation>
    <scope>NUCLEOTIDE SEQUENCE</scope>
    <source>
        <strain evidence="1">RN2-1</strain>
    </source>
</reference>
<dbReference type="RefSeq" id="WP_264711681.1">
    <property type="nucleotide sequence ID" value="NZ_JAPDNT010000001.1"/>
</dbReference>
<dbReference type="EMBL" id="JAPDNT010000001">
    <property type="protein sequence ID" value="MCW3473101.1"/>
    <property type="molecule type" value="Genomic_DNA"/>
</dbReference>
<organism evidence="1 2">
    <name type="scientific">Limobrevibacterium gyesilva</name>
    <dbReference type="NCBI Taxonomy" id="2991712"/>
    <lineage>
        <taxon>Bacteria</taxon>
        <taxon>Pseudomonadati</taxon>
        <taxon>Pseudomonadota</taxon>
        <taxon>Alphaproteobacteria</taxon>
        <taxon>Acetobacterales</taxon>
        <taxon>Acetobacteraceae</taxon>
        <taxon>Limobrevibacterium</taxon>
    </lineage>
</organism>
<sequence>MANGKTCLRCRFWHLDAEARAKAAEKLQSGTVALRIRKDEVHFFPCRRYPPVPDPRRAMLPQGMPPSHWPMTAAGDWCGEWQGLEAPE</sequence>
<proteinExistence type="predicted"/>
<dbReference type="AlphaFoldDB" id="A0AA42CE65"/>
<gene>
    <name evidence="1" type="ORF">OL599_00780</name>
</gene>
<protein>
    <submittedName>
        <fullName evidence="1">Uncharacterized protein</fullName>
    </submittedName>
</protein>
<accession>A0AA42CE65</accession>
<comment type="caution">
    <text evidence="1">The sequence shown here is derived from an EMBL/GenBank/DDBJ whole genome shotgun (WGS) entry which is preliminary data.</text>
</comment>